<dbReference type="InterPro" id="IPR006130">
    <property type="entry name" value="Asp/Orn_carbamoylTrfase"/>
</dbReference>
<evidence type="ECO:0000259" key="8">
    <source>
        <dbReference type="Pfam" id="PF02729"/>
    </source>
</evidence>
<comment type="pathway">
    <text evidence="1">Amino-acid biosynthesis; L-arginine biosynthesis; L-arginine from L-ornithine and carbamoyl phosphate: step 1/3.</text>
</comment>
<dbReference type="PRINTS" id="PR00102">
    <property type="entry name" value="OTCASE"/>
</dbReference>
<evidence type="ECO:0000256" key="4">
    <source>
        <dbReference type="ARBA" id="ARBA00022679"/>
    </source>
</evidence>
<dbReference type="EMBL" id="DTFV01000053">
    <property type="protein sequence ID" value="HGI30368.1"/>
    <property type="molecule type" value="Genomic_DNA"/>
</dbReference>
<dbReference type="NCBIfam" id="TIGR00658">
    <property type="entry name" value="orni_carb_tr"/>
    <property type="match status" value="1"/>
</dbReference>
<accession>A0A7V3YFW7</accession>
<dbReference type="HAMAP" id="MF_01109">
    <property type="entry name" value="OTCase"/>
    <property type="match status" value="1"/>
</dbReference>
<feature type="binding site" evidence="6">
    <location>
        <begin position="135"/>
        <end position="138"/>
    </location>
    <ligand>
        <name>carbamoyl phosphate</name>
        <dbReference type="ChEBI" id="CHEBI:58228"/>
    </ligand>
</feature>
<comment type="caution">
    <text evidence="6">Lacks conserved residue(s) required for the propagation of feature annotation.</text>
</comment>
<evidence type="ECO:0000256" key="5">
    <source>
        <dbReference type="ARBA" id="ARBA00048772"/>
    </source>
</evidence>
<dbReference type="SUPFAM" id="SSF53671">
    <property type="entry name" value="Aspartate/ornithine carbamoyltransferase"/>
    <property type="match status" value="1"/>
</dbReference>
<dbReference type="InterPro" id="IPR036901">
    <property type="entry name" value="Asp/Orn_carbamoylTrfase_sf"/>
</dbReference>
<proteinExistence type="inferred from homology"/>
<feature type="binding site" evidence="6">
    <location>
        <position position="165"/>
    </location>
    <ligand>
        <name>L-ornithine</name>
        <dbReference type="ChEBI" id="CHEBI:46911"/>
    </ligand>
</feature>
<dbReference type="GO" id="GO:0042450">
    <property type="term" value="P:L-arginine biosynthetic process via ornithine"/>
    <property type="evidence" value="ECO:0007669"/>
    <property type="project" value="UniProtKB-UniRule"/>
</dbReference>
<feature type="binding site" evidence="6">
    <location>
        <position position="108"/>
    </location>
    <ligand>
        <name>carbamoyl phosphate</name>
        <dbReference type="ChEBI" id="CHEBI:58228"/>
    </ligand>
</feature>
<sequence>MTQVFRGRHFLDLADFSREEILYLLEVALDLKKRWALGERFSVLGGKIVALLFEKPSLRTRVSFEVAVRQLGGECFYLGPQEVGLGKREAVKDVALVLGRMVHGVVVRTFAHETVLEMARYAGVPVINGLSDLHHPCQVLGDLLTVQEKKGTLNVKIVFVGDGNNVCHSWIVAAARLGLSLTVCTPERYQPSREIWDWAQREAQKSKAEIVYEVDPRKAVLGADVVYTDVWASMGKEQELEERLPFFWPYQVNNELLALASSEVIVMHCMPAHRGQEITDEVIDGAHSVVIDEAENRLHAQKAILSLLL</sequence>
<protein>
    <recommendedName>
        <fullName evidence="3 6">Ornithine carbamoyltransferase</fullName>
        <shortName evidence="6">OTCase</shortName>
        <ecNumber evidence="3 6">2.1.3.3</ecNumber>
    </recommendedName>
</protein>
<evidence type="ECO:0000256" key="6">
    <source>
        <dbReference type="HAMAP-Rule" id="MF_01109"/>
    </source>
</evidence>
<dbReference type="FunFam" id="3.40.50.1370:FF:000008">
    <property type="entry name" value="Ornithine carbamoyltransferase"/>
    <property type="match status" value="1"/>
</dbReference>
<keyword evidence="4 6" id="KW-0808">Transferase</keyword>
<dbReference type="PANTHER" id="PTHR45753:SF3">
    <property type="entry name" value="ORNITHINE TRANSCARBAMYLASE, MITOCHONDRIAL"/>
    <property type="match status" value="1"/>
</dbReference>
<evidence type="ECO:0000313" key="9">
    <source>
        <dbReference type="EMBL" id="HGI30368.1"/>
    </source>
</evidence>
<dbReference type="Pfam" id="PF02729">
    <property type="entry name" value="OTCace_N"/>
    <property type="match status" value="1"/>
</dbReference>
<gene>
    <name evidence="9" type="primary">argF</name>
    <name evidence="9" type="ORF">ENV30_03560</name>
</gene>
<reference evidence="9" key="1">
    <citation type="journal article" date="2020" name="mSystems">
        <title>Genome- and Community-Level Interaction Insights into Carbon Utilization and Element Cycling Functions of Hydrothermarchaeota in Hydrothermal Sediment.</title>
        <authorList>
            <person name="Zhou Z."/>
            <person name="Liu Y."/>
            <person name="Xu W."/>
            <person name="Pan J."/>
            <person name="Luo Z.H."/>
            <person name="Li M."/>
        </authorList>
    </citation>
    <scope>NUCLEOTIDE SEQUENCE [LARGE SCALE GENOMIC DNA]</scope>
    <source>
        <strain evidence="9">SpSt-747</strain>
    </source>
</reference>
<dbReference type="GO" id="GO:0004585">
    <property type="term" value="F:ornithine carbamoyltransferase activity"/>
    <property type="evidence" value="ECO:0007669"/>
    <property type="project" value="UniProtKB-UniRule"/>
</dbReference>
<feature type="domain" description="Aspartate/ornithine carbamoyltransferase carbamoyl-P binding" evidence="8">
    <location>
        <begin position="8"/>
        <end position="148"/>
    </location>
</feature>
<dbReference type="InterPro" id="IPR006132">
    <property type="entry name" value="Asp/Orn_carbamoyltranf_P-bd"/>
</dbReference>
<evidence type="ECO:0000256" key="3">
    <source>
        <dbReference type="ARBA" id="ARBA00013007"/>
    </source>
</evidence>
<comment type="catalytic activity">
    <reaction evidence="5 6">
        <text>carbamoyl phosphate + L-ornithine = L-citrulline + phosphate + H(+)</text>
        <dbReference type="Rhea" id="RHEA:19513"/>
        <dbReference type="ChEBI" id="CHEBI:15378"/>
        <dbReference type="ChEBI" id="CHEBI:43474"/>
        <dbReference type="ChEBI" id="CHEBI:46911"/>
        <dbReference type="ChEBI" id="CHEBI:57743"/>
        <dbReference type="ChEBI" id="CHEBI:58228"/>
        <dbReference type="EC" id="2.1.3.3"/>
    </reaction>
</comment>
<dbReference type="InterPro" id="IPR002292">
    <property type="entry name" value="Orn/put_carbamltrans"/>
</dbReference>
<dbReference type="AlphaFoldDB" id="A0A7V3YFW7"/>
<dbReference type="NCBIfam" id="NF001986">
    <property type="entry name" value="PRK00779.1"/>
    <property type="match status" value="1"/>
</dbReference>
<dbReference type="InterPro" id="IPR024904">
    <property type="entry name" value="OTCase_ArgI"/>
</dbReference>
<dbReference type="GO" id="GO:0016597">
    <property type="term" value="F:amino acid binding"/>
    <property type="evidence" value="ECO:0007669"/>
    <property type="project" value="InterPro"/>
</dbReference>
<evidence type="ECO:0000256" key="2">
    <source>
        <dbReference type="ARBA" id="ARBA00007805"/>
    </source>
</evidence>
<dbReference type="GO" id="GO:0019240">
    <property type="term" value="P:citrulline biosynthetic process"/>
    <property type="evidence" value="ECO:0007669"/>
    <property type="project" value="TreeGrafter"/>
</dbReference>
<organism evidence="9">
    <name type="scientific">Candidatus Caldatribacterium californiense</name>
    <dbReference type="NCBI Taxonomy" id="1454726"/>
    <lineage>
        <taxon>Bacteria</taxon>
        <taxon>Pseudomonadati</taxon>
        <taxon>Atribacterota</taxon>
        <taxon>Atribacteria</taxon>
        <taxon>Atribacterales</taxon>
        <taxon>Candidatus Caldatribacteriaceae</taxon>
        <taxon>Candidatus Caldatribacterium</taxon>
    </lineage>
</organism>
<comment type="similarity">
    <text evidence="2 6">Belongs to the aspartate/ornithine carbamoyltransferase superfamily. OTCase family.</text>
</comment>
<feature type="binding site" evidence="6">
    <location>
        <begin position="233"/>
        <end position="234"/>
    </location>
    <ligand>
        <name>L-ornithine</name>
        <dbReference type="ChEBI" id="CHEBI:46911"/>
    </ligand>
</feature>
<comment type="caution">
    <text evidence="9">The sequence shown here is derived from an EMBL/GenBank/DDBJ whole genome shotgun (WGS) entry which is preliminary data.</text>
</comment>
<comment type="subcellular location">
    <subcellularLocation>
        <location evidence="6">Cytoplasm</location>
    </subcellularLocation>
</comment>
<dbReference type="InterPro" id="IPR006131">
    <property type="entry name" value="Asp_carbamoyltransf_Asp/Orn-bd"/>
</dbReference>
<feature type="binding site" evidence="6">
    <location>
        <position position="297"/>
    </location>
    <ligand>
        <name>carbamoyl phosphate</name>
        <dbReference type="ChEBI" id="CHEBI:58228"/>
    </ligand>
</feature>
<dbReference type="GO" id="GO:0005737">
    <property type="term" value="C:cytoplasm"/>
    <property type="evidence" value="ECO:0007669"/>
    <property type="project" value="UniProtKB-SubCell"/>
</dbReference>
<feature type="binding site" evidence="6">
    <location>
        <position position="229"/>
    </location>
    <ligand>
        <name>L-ornithine</name>
        <dbReference type="ChEBI" id="CHEBI:46911"/>
    </ligand>
</feature>
<feature type="domain" description="Aspartate/ornithine carbamoyltransferase Asp/Orn-binding" evidence="7">
    <location>
        <begin position="154"/>
        <end position="307"/>
    </location>
</feature>
<keyword evidence="6" id="KW-0963">Cytoplasm</keyword>
<dbReference type="Gene3D" id="3.40.50.1370">
    <property type="entry name" value="Aspartate/ornithine carbamoyltransferase"/>
    <property type="match status" value="2"/>
</dbReference>
<dbReference type="PANTHER" id="PTHR45753">
    <property type="entry name" value="ORNITHINE CARBAMOYLTRANSFERASE, MITOCHONDRIAL"/>
    <property type="match status" value="1"/>
</dbReference>
<name>A0A7V3YFW7_9BACT</name>
<dbReference type="PRINTS" id="PR00100">
    <property type="entry name" value="AOTCASE"/>
</dbReference>
<dbReference type="EC" id="2.1.3.3" evidence="3 6"/>
<evidence type="ECO:0000256" key="1">
    <source>
        <dbReference type="ARBA" id="ARBA00004975"/>
    </source>
</evidence>
<evidence type="ECO:0000259" key="7">
    <source>
        <dbReference type="Pfam" id="PF00185"/>
    </source>
</evidence>
<dbReference type="Pfam" id="PF00185">
    <property type="entry name" value="OTCace"/>
    <property type="match status" value="1"/>
</dbReference>